<dbReference type="AlphaFoldDB" id="X6PDQ6"/>
<keyword evidence="2" id="KW-1185">Reference proteome</keyword>
<evidence type="ECO:0008006" key="3">
    <source>
        <dbReference type="Google" id="ProtNLM"/>
    </source>
</evidence>
<proteinExistence type="predicted"/>
<dbReference type="EMBL" id="ASPP01000767">
    <property type="protein sequence ID" value="ETO36331.1"/>
    <property type="molecule type" value="Genomic_DNA"/>
</dbReference>
<accession>X6PDQ6</accession>
<dbReference type="InterPro" id="IPR029030">
    <property type="entry name" value="Caspase-like_dom_sf"/>
</dbReference>
<gene>
    <name evidence="1" type="ORF">RFI_00728</name>
</gene>
<dbReference type="SUPFAM" id="SSF48452">
    <property type="entry name" value="TPR-like"/>
    <property type="match status" value="1"/>
</dbReference>
<sequence>MSSFKAYVNDGTKTHTITLPELTIEYLKRQILQVTRPTYVDDILTAIIDENGSHIKTDESVIRAFEKDPVYFTVQFESSFPLLIKVNFCYRQKLILIKTFQEIIQLWKKKEFEVQSTVPSCKVKYPLVLLVGAIKYEQEYLECVKKDLYLLQALFQSKLGYQVFNTYNAQDLKTETLTLDELDKFMMTHSLSLKDGSNTNNTDNDYDGLIFVWCGHGGFGENEEALITSNGRMKDFKEIQNAFITKTEYFIGKPKIFIKITYREQEELKTIKSNRGNESIRKKIWYNRDADVFSIFVNATKKTMLESPEHCFTEVFCKIFENNMNKDLEFIIKQVIKTVFGQAIDREIIQTVSKLYADIYLIPSMPKQLLLSADSSNDKEVKYERPVIEKDNSIETLSFKRHWNRQWRKANAKAAIVVEQMTRDNKQGLVVVAYDTSKWKNKSDNLALFAALVNNSKDDIKEFGEYCMYVINKKLIILENVNIDGNMYVIDCEIQCKGHVDITTQIFATKNSIIDQHLQQSFSIIQWNTKIHHDIPVQFQDLESKEEEHKKEKLFDESIAYLQKYLQIAIDTFGVNHHYVAIAYNMLALAYDDNKGQPEKAIEFFEKALQIMLDLFEMNCSFVAQLYENIGNTYDKGKNGRKQWNVIQK</sequence>
<evidence type="ECO:0000313" key="2">
    <source>
        <dbReference type="Proteomes" id="UP000023152"/>
    </source>
</evidence>
<dbReference type="Gene3D" id="3.40.50.1460">
    <property type="match status" value="1"/>
</dbReference>
<dbReference type="Pfam" id="PF13424">
    <property type="entry name" value="TPR_12"/>
    <property type="match status" value="1"/>
</dbReference>
<comment type="caution">
    <text evidence="1">The sequence shown here is derived from an EMBL/GenBank/DDBJ whole genome shotgun (WGS) entry which is preliminary data.</text>
</comment>
<evidence type="ECO:0000313" key="1">
    <source>
        <dbReference type="EMBL" id="ETO36331.1"/>
    </source>
</evidence>
<dbReference type="SUPFAM" id="SSF52129">
    <property type="entry name" value="Caspase-like"/>
    <property type="match status" value="1"/>
</dbReference>
<organism evidence="1 2">
    <name type="scientific">Reticulomyxa filosa</name>
    <dbReference type="NCBI Taxonomy" id="46433"/>
    <lineage>
        <taxon>Eukaryota</taxon>
        <taxon>Sar</taxon>
        <taxon>Rhizaria</taxon>
        <taxon>Retaria</taxon>
        <taxon>Foraminifera</taxon>
        <taxon>Monothalamids</taxon>
        <taxon>Reticulomyxidae</taxon>
        <taxon>Reticulomyxa</taxon>
    </lineage>
</organism>
<protein>
    <recommendedName>
        <fullName evidence="3">Peptidase C14 caspase domain-containing protein</fullName>
    </recommendedName>
</protein>
<dbReference type="Gene3D" id="1.25.40.10">
    <property type="entry name" value="Tetratricopeptide repeat domain"/>
    <property type="match status" value="1"/>
</dbReference>
<dbReference type="InterPro" id="IPR011990">
    <property type="entry name" value="TPR-like_helical_dom_sf"/>
</dbReference>
<dbReference type="Proteomes" id="UP000023152">
    <property type="component" value="Unassembled WGS sequence"/>
</dbReference>
<reference evidence="1 2" key="1">
    <citation type="journal article" date="2013" name="Curr. Biol.">
        <title>The Genome of the Foraminiferan Reticulomyxa filosa.</title>
        <authorList>
            <person name="Glockner G."/>
            <person name="Hulsmann N."/>
            <person name="Schleicher M."/>
            <person name="Noegel A.A."/>
            <person name="Eichinger L."/>
            <person name="Gallinger C."/>
            <person name="Pawlowski J."/>
            <person name="Sierra R."/>
            <person name="Euteneuer U."/>
            <person name="Pillet L."/>
            <person name="Moustafa A."/>
            <person name="Platzer M."/>
            <person name="Groth M."/>
            <person name="Szafranski K."/>
            <person name="Schliwa M."/>
        </authorList>
    </citation>
    <scope>NUCLEOTIDE SEQUENCE [LARGE SCALE GENOMIC DNA]</scope>
</reference>
<name>X6PDQ6_RETFI</name>